<reference evidence="2 3" key="2">
    <citation type="journal article" date="2016" name="Genome Announc.">
        <title>Genome Sequence of a Gram-Positive Diazotroph, Paenibacillus durus Type Strain ATCC 35681.</title>
        <authorList>
            <person name="Halim M.A."/>
            <person name="Rahman A.Y."/>
            <person name="Sim K.S."/>
            <person name="Yam H.C."/>
            <person name="Rahim A.A."/>
            <person name="Ghazali A.H."/>
            <person name="Najimudin N."/>
        </authorList>
    </citation>
    <scope>NUCLEOTIDE SEQUENCE [LARGE SCALE GENOMIC DNA]</scope>
    <source>
        <strain evidence="2 3">ATCC 35681</strain>
    </source>
</reference>
<feature type="region of interest" description="Disordered" evidence="1">
    <location>
        <begin position="572"/>
        <end position="609"/>
    </location>
</feature>
<dbReference type="Proteomes" id="UP000034189">
    <property type="component" value="Chromosome"/>
</dbReference>
<reference evidence="2 3" key="1">
    <citation type="submission" date="2015-03" db="EMBL/GenBank/DDBJ databases">
        <authorList>
            <person name="Abdul Halim M."/>
        </authorList>
    </citation>
    <scope>NUCLEOTIDE SEQUENCE [LARGE SCALE GENOMIC DNA]</scope>
    <source>
        <strain evidence="2 3">ATCC 35681</strain>
    </source>
</reference>
<dbReference type="RefSeq" id="WP_046722613.1">
    <property type="nucleotide sequence ID" value="NZ_CP011114.1"/>
</dbReference>
<dbReference type="PATRIC" id="fig|1333534.5.peg.99"/>
<evidence type="ECO:0000313" key="3">
    <source>
        <dbReference type="Proteomes" id="UP000034189"/>
    </source>
</evidence>
<dbReference type="Gene3D" id="3.55.50.10">
    <property type="entry name" value="Baseplate protein-like domains"/>
    <property type="match status" value="1"/>
</dbReference>
<dbReference type="AlphaFoldDB" id="A0A0F7F764"/>
<protein>
    <recommendedName>
        <fullName evidence="4">Gp5/Type VI secretion system Vgr protein OB-fold domain-containing protein</fullName>
    </recommendedName>
</protein>
<evidence type="ECO:0000256" key="1">
    <source>
        <dbReference type="SAM" id="MobiDB-lite"/>
    </source>
</evidence>
<feature type="compositionally biased region" description="Basic and acidic residues" evidence="1">
    <location>
        <begin position="590"/>
        <end position="609"/>
    </location>
</feature>
<dbReference type="HOGENOM" id="CLU_302646_0_0_9"/>
<evidence type="ECO:0000313" key="2">
    <source>
        <dbReference type="EMBL" id="AKG33268.1"/>
    </source>
</evidence>
<dbReference type="EMBL" id="CP011114">
    <property type="protein sequence ID" value="AKG33268.1"/>
    <property type="molecule type" value="Genomic_DNA"/>
</dbReference>
<accession>A0A0F7F764</accession>
<organism evidence="2 3">
    <name type="scientific">Paenibacillus durus ATCC 35681</name>
    <dbReference type="NCBI Taxonomy" id="1333534"/>
    <lineage>
        <taxon>Bacteria</taxon>
        <taxon>Bacillati</taxon>
        <taxon>Bacillota</taxon>
        <taxon>Bacilli</taxon>
        <taxon>Bacillales</taxon>
        <taxon>Paenibacillaceae</taxon>
        <taxon>Paenibacillus</taxon>
    </lineage>
</organism>
<dbReference type="SUPFAM" id="SSF69279">
    <property type="entry name" value="Phage tail proteins"/>
    <property type="match status" value="1"/>
</dbReference>
<sequence>MGAGYQGDGYELQWPYALKAIRSFRIERKFNTHARCTFTAVMTEEEAELCIQRSSFEDSLVLRKPAEPKAENWFAGGITGIDIHMEDGIPHVKVEAISRTYAMDMEPKNRSYQNKHLTYSDAIERLVADYPGGAAQNMATSEEAAIGALMVQFGETDWEFMKRLASRIGTVILPDVALDAPRVYFGVPDLSWGEELKSKRYTAVKDRARYEELKAHAEGSEADLPHEADFVHYRVISEQYCEVGDDVLFKNQMWVVSESVISYASGLLQYEYVLVKRQTLRMKLRRNERIQGVSLEGRVVKRANNMVKVHLDIDAEHDAQGNWWFPYSGEGNNIFHCLPEEGARIKVYFPSGTEKQAIAINSARGGSEEMKSRTVFQKPATKVFEMPGAAKMQLGDDGVLFEKGTVSLHLDGGNITVKASEDLLLVAGNRMELGSGSEKGVLESIRMRAARQIALQTNAAHYMVIQENRVGIKSSKLDFQKVEADFMELLTDEEIKQMYIDEQTEAKIWKEELDFNKNIPVPMSGMPVTVPLPEGNKADIRAKVAAEVNSNPNGIAAARSWLSGKSAEEQQSAYQKSYAQPVEPKKSKKEKQAELAESQKEYEQEDRDRTAVYEWNQSAKKIIEQGAKEGKSSAEIHAMLPPQPVLMPRAPQESHGPGMIEQMLNLTGIGKLLEKMGPAMDAWQLENVIPQKPDYLSKHTEKTVYLSRYTYQVLVIDPQVLIAEFNLLFGAVAIIGAFWTGGGSLYLLALADGVIGAGMVAVNIEKLIDLKNGNGNTNPSILGIDQAMLDDMGLALAFVNLAFLMKHGLYKAADKLANSRNNAALDDVWKAGNGKEISERGGYGSQGQEVPYLADFFDGADNGIIRGLDEPTFYYVKNEAGGTIFVSTDKIKQKHFANLVDEAEGSVNILTGAHGTIDGTLIAEKTFFDSDLLKWGEKQNVKILDINELSADQISQIVNSDGITICGWCYSERSLDILKAMNLIK</sequence>
<gene>
    <name evidence="2" type="ORF">VK70_00440</name>
</gene>
<dbReference type="OrthoDB" id="2490673at2"/>
<dbReference type="Pfam" id="PF15656">
    <property type="entry name" value="Tox-HDC"/>
    <property type="match status" value="1"/>
</dbReference>
<evidence type="ECO:0008006" key="4">
    <source>
        <dbReference type="Google" id="ProtNLM"/>
    </source>
</evidence>
<proteinExistence type="predicted"/>
<name>A0A0F7F764_PAEDU</name>
<dbReference type="InterPro" id="IPR028897">
    <property type="entry name" value="Tox-HDC_dom"/>
</dbReference>